<reference evidence="3 4" key="1">
    <citation type="submission" date="2007-06" db="EMBL/GenBank/DDBJ databases">
        <authorList>
            <person name="Green D."/>
            <person name="Ferriera S."/>
            <person name="Johnson J."/>
            <person name="Kravitz S."/>
            <person name="Beeson K."/>
            <person name="Sutton G."/>
            <person name="Rogers Y.-H."/>
            <person name="Friedman R."/>
            <person name="Frazier M."/>
            <person name="Venter J.C."/>
        </authorList>
    </citation>
    <scope>NUCLEOTIDE SEQUENCE [LARGE SCALE GENOMIC DNA]</scope>
    <source>
        <strain evidence="3 4">DG893</strain>
    </source>
</reference>
<keyword evidence="3" id="KW-0238">DNA-binding</keyword>
<dbReference type="GO" id="GO:0003677">
    <property type="term" value="F:DNA binding"/>
    <property type="evidence" value="ECO:0007669"/>
    <property type="project" value="UniProtKB-KW"/>
</dbReference>
<dbReference type="AlphaFoldDB" id="A6F0P3"/>
<dbReference type="InterPro" id="IPR001387">
    <property type="entry name" value="Cro/C1-type_HTH"/>
</dbReference>
<evidence type="ECO:0000313" key="4">
    <source>
        <dbReference type="Proteomes" id="UP000005856"/>
    </source>
</evidence>
<feature type="compositionally biased region" description="Basic and acidic residues" evidence="1">
    <location>
        <begin position="109"/>
        <end position="124"/>
    </location>
</feature>
<dbReference type="InterPro" id="IPR010982">
    <property type="entry name" value="Lambda_DNA-bd_dom_sf"/>
</dbReference>
<feature type="region of interest" description="Disordered" evidence="1">
    <location>
        <begin position="94"/>
        <end position="130"/>
    </location>
</feature>
<evidence type="ECO:0000313" key="3">
    <source>
        <dbReference type="EMBL" id="EDM47632.1"/>
    </source>
</evidence>
<dbReference type="PROSITE" id="PS50943">
    <property type="entry name" value="HTH_CROC1"/>
    <property type="match status" value="1"/>
</dbReference>
<dbReference type="Pfam" id="PF01381">
    <property type="entry name" value="HTH_3"/>
    <property type="match status" value="1"/>
</dbReference>
<dbReference type="Gene3D" id="1.10.260.40">
    <property type="entry name" value="lambda repressor-like DNA-binding domains"/>
    <property type="match status" value="1"/>
</dbReference>
<dbReference type="SMART" id="SM00530">
    <property type="entry name" value="HTH_XRE"/>
    <property type="match status" value="1"/>
</dbReference>
<proteinExistence type="predicted"/>
<dbReference type="CDD" id="cd00093">
    <property type="entry name" value="HTH_XRE"/>
    <property type="match status" value="1"/>
</dbReference>
<feature type="domain" description="HTH cro/C1-type" evidence="2">
    <location>
        <begin position="36"/>
        <end position="93"/>
    </location>
</feature>
<name>A6F0P3_9GAMM</name>
<accession>A6F0P3</accession>
<evidence type="ECO:0000256" key="1">
    <source>
        <dbReference type="SAM" id="MobiDB-lite"/>
    </source>
</evidence>
<feature type="compositionally biased region" description="Polar residues" evidence="1">
    <location>
        <begin position="94"/>
        <end position="108"/>
    </location>
</feature>
<gene>
    <name evidence="3" type="ORF">MDG893_19694</name>
</gene>
<dbReference type="Proteomes" id="UP000005856">
    <property type="component" value="Unassembled WGS sequence"/>
</dbReference>
<dbReference type="STRING" id="443152.MDG893_19694"/>
<dbReference type="eggNOG" id="COG1396">
    <property type="taxonomic scope" value="Bacteria"/>
</dbReference>
<dbReference type="SUPFAM" id="SSF47413">
    <property type="entry name" value="lambda repressor-like DNA-binding domains"/>
    <property type="match status" value="1"/>
</dbReference>
<dbReference type="RefSeq" id="WP_007153839.1">
    <property type="nucleotide sequence ID" value="NZ_ABCP01000014.1"/>
</dbReference>
<evidence type="ECO:0000259" key="2">
    <source>
        <dbReference type="PROSITE" id="PS50943"/>
    </source>
</evidence>
<organism evidence="3 4">
    <name type="scientific">Marinobacter algicola DG893</name>
    <dbReference type="NCBI Taxonomy" id="443152"/>
    <lineage>
        <taxon>Bacteria</taxon>
        <taxon>Pseudomonadati</taxon>
        <taxon>Pseudomonadota</taxon>
        <taxon>Gammaproteobacteria</taxon>
        <taxon>Pseudomonadales</taxon>
        <taxon>Marinobacteraceae</taxon>
        <taxon>Marinobacter</taxon>
    </lineage>
</organism>
<protein>
    <submittedName>
        <fullName evidence="3">DNA-binding protein, putative</fullName>
    </submittedName>
</protein>
<sequence length="130" mass="14493">MPKLKRTPLTPNERSLIREQTFAELEAGKIHLGQALRRFRLKFTGLNQKQFGRLTGFSATTISAIERDPESGTVRTLNKILRKFGMQLTMGMINRSSETQPVSASTAGNKERFLSPKEAKEAIDRAVSGT</sequence>
<comment type="caution">
    <text evidence="3">The sequence shown here is derived from an EMBL/GenBank/DDBJ whole genome shotgun (WGS) entry which is preliminary data.</text>
</comment>
<dbReference type="OrthoDB" id="6240846at2"/>
<keyword evidence="4" id="KW-1185">Reference proteome</keyword>
<dbReference type="EMBL" id="ABCP01000014">
    <property type="protein sequence ID" value="EDM47632.1"/>
    <property type="molecule type" value="Genomic_DNA"/>
</dbReference>